<gene>
    <name evidence="1" type="ORF">SAMN04488542_10958</name>
</gene>
<organism evidence="1 2">
    <name type="scientific">Fontibacillus panacisegetis</name>
    <dbReference type="NCBI Taxonomy" id="670482"/>
    <lineage>
        <taxon>Bacteria</taxon>
        <taxon>Bacillati</taxon>
        <taxon>Bacillota</taxon>
        <taxon>Bacilli</taxon>
        <taxon>Bacillales</taxon>
        <taxon>Paenibacillaceae</taxon>
        <taxon>Fontibacillus</taxon>
    </lineage>
</organism>
<reference evidence="1 2" key="1">
    <citation type="submission" date="2016-10" db="EMBL/GenBank/DDBJ databases">
        <authorList>
            <person name="de Groot N.N."/>
        </authorList>
    </citation>
    <scope>NUCLEOTIDE SEQUENCE [LARGE SCALE GENOMIC DNA]</scope>
    <source>
        <strain evidence="1 2">DSM 28129</strain>
    </source>
</reference>
<dbReference type="RefSeq" id="WP_281243721.1">
    <property type="nucleotide sequence ID" value="NZ_FNBG01000009.1"/>
</dbReference>
<keyword evidence="2" id="KW-1185">Reference proteome</keyword>
<sequence>MFEQINHISVSNGSVEPQGVCLFCDKGDNDCIICDGGKADFVTP</sequence>
<protein>
    <submittedName>
        <fullName evidence="1">Uncharacterized protein</fullName>
    </submittedName>
</protein>
<accession>A0A1G7K9F9</accession>
<dbReference type="AlphaFoldDB" id="A0A1G7K9F9"/>
<dbReference type="Proteomes" id="UP000198972">
    <property type="component" value="Unassembled WGS sequence"/>
</dbReference>
<proteinExistence type="predicted"/>
<dbReference type="EMBL" id="FNBG01000009">
    <property type="protein sequence ID" value="SDF33661.1"/>
    <property type="molecule type" value="Genomic_DNA"/>
</dbReference>
<name>A0A1G7K9F9_9BACL</name>
<dbReference type="STRING" id="670482.SAMN04488542_10958"/>
<evidence type="ECO:0000313" key="2">
    <source>
        <dbReference type="Proteomes" id="UP000198972"/>
    </source>
</evidence>
<evidence type="ECO:0000313" key="1">
    <source>
        <dbReference type="EMBL" id="SDF33661.1"/>
    </source>
</evidence>